<organism evidence="3 4">
    <name type="scientific">Zongyangia hominis</name>
    <dbReference type="NCBI Taxonomy" id="2763677"/>
    <lineage>
        <taxon>Bacteria</taxon>
        <taxon>Bacillati</taxon>
        <taxon>Bacillota</taxon>
        <taxon>Clostridia</taxon>
        <taxon>Eubacteriales</taxon>
        <taxon>Oscillospiraceae</taxon>
        <taxon>Zongyangia</taxon>
    </lineage>
</organism>
<dbReference type="RefSeq" id="WP_262397727.1">
    <property type="nucleotide sequence ID" value="NZ_JACRTC010000004.1"/>
</dbReference>
<protein>
    <recommendedName>
        <fullName evidence="5">YcxB-like protein domain-containing protein</fullName>
    </recommendedName>
</protein>
<dbReference type="AlphaFoldDB" id="A0A926IC10"/>
<feature type="compositionally biased region" description="Basic and acidic residues" evidence="1">
    <location>
        <begin position="1"/>
        <end position="14"/>
    </location>
</feature>
<name>A0A926IC10_9FIRM</name>
<accession>A0A926IC10</accession>
<reference evidence="3" key="1">
    <citation type="submission" date="2020-08" db="EMBL/GenBank/DDBJ databases">
        <title>Genome public.</title>
        <authorList>
            <person name="Liu C."/>
            <person name="Sun Q."/>
        </authorList>
    </citation>
    <scope>NUCLEOTIDE SEQUENCE</scope>
    <source>
        <strain evidence="3">NSJ-54</strain>
    </source>
</reference>
<keyword evidence="2" id="KW-0812">Transmembrane</keyword>
<evidence type="ECO:0000313" key="4">
    <source>
        <dbReference type="Proteomes" id="UP000660861"/>
    </source>
</evidence>
<sequence>MEEKKEVGQAEEKNSIQLDDLSEEDKQLLAEIDAEDMSEEDKEAVAILGDNEWIHADYVIDYDSALEGLNLAAKIKLGAQRGLQTIGLGLVACWFVWPAIKGSKGQDTALLIVGILVILLCAYGMYAVWHFPKKHRLQNAKKYDEEKTPCTLEVFRDHLVVREGEETTVLEYDNKTLMCYNSDNVLLITYNRLDIIIIPKAQLGDQLDRICGVLKAKLMAHYLIKGKQEEKPFDKVKKWFNKAK</sequence>
<evidence type="ECO:0008006" key="5">
    <source>
        <dbReference type="Google" id="ProtNLM"/>
    </source>
</evidence>
<proteinExistence type="predicted"/>
<evidence type="ECO:0000256" key="1">
    <source>
        <dbReference type="SAM" id="MobiDB-lite"/>
    </source>
</evidence>
<keyword evidence="2" id="KW-0472">Membrane</keyword>
<comment type="caution">
    <text evidence="3">The sequence shown here is derived from an EMBL/GenBank/DDBJ whole genome shotgun (WGS) entry which is preliminary data.</text>
</comment>
<feature type="transmembrane region" description="Helical" evidence="2">
    <location>
        <begin position="81"/>
        <end position="97"/>
    </location>
</feature>
<keyword evidence="4" id="KW-1185">Reference proteome</keyword>
<keyword evidence="2" id="KW-1133">Transmembrane helix</keyword>
<feature type="region of interest" description="Disordered" evidence="1">
    <location>
        <begin position="1"/>
        <end position="22"/>
    </location>
</feature>
<gene>
    <name evidence="3" type="ORF">H8709_07265</name>
</gene>
<evidence type="ECO:0000256" key="2">
    <source>
        <dbReference type="SAM" id="Phobius"/>
    </source>
</evidence>
<dbReference type="Proteomes" id="UP000660861">
    <property type="component" value="Unassembled WGS sequence"/>
</dbReference>
<evidence type="ECO:0000313" key="3">
    <source>
        <dbReference type="EMBL" id="MBC8570630.1"/>
    </source>
</evidence>
<feature type="transmembrane region" description="Helical" evidence="2">
    <location>
        <begin position="109"/>
        <end position="129"/>
    </location>
</feature>
<dbReference type="EMBL" id="JACRTC010000004">
    <property type="protein sequence ID" value="MBC8570630.1"/>
    <property type="molecule type" value="Genomic_DNA"/>
</dbReference>